<dbReference type="EMBL" id="MN739255">
    <property type="protein sequence ID" value="QHS95688.1"/>
    <property type="molecule type" value="Genomic_DNA"/>
</dbReference>
<keyword evidence="1" id="KW-0472">Membrane</keyword>
<feature type="transmembrane region" description="Helical" evidence="1">
    <location>
        <begin position="6"/>
        <end position="28"/>
    </location>
</feature>
<proteinExistence type="predicted"/>
<evidence type="ECO:0000256" key="1">
    <source>
        <dbReference type="SAM" id="Phobius"/>
    </source>
</evidence>
<accession>A0A6C0BW78</accession>
<sequence length="139" mass="15226">MEVIQVLKYLLIIVIVAMLGLNVFAYLARGTEIASDTLRILVRLTERITGQLFRTTLTGTKTGLKVVGGAVDDLERVVDGGLERQNKKASHVAKSGFCYVGEQTCVSVTENDTCMSGDVFPTMDVCINPKLRTRQGMNQ</sequence>
<keyword evidence="1" id="KW-1133">Transmembrane helix</keyword>
<reference evidence="2" key="1">
    <citation type="journal article" date="2020" name="Nature">
        <title>Giant virus diversity and host interactions through global metagenomics.</title>
        <authorList>
            <person name="Schulz F."/>
            <person name="Roux S."/>
            <person name="Paez-Espino D."/>
            <person name="Jungbluth S."/>
            <person name="Walsh D.A."/>
            <person name="Denef V.J."/>
            <person name="McMahon K.D."/>
            <person name="Konstantinidis K.T."/>
            <person name="Eloe-Fadrosh E.A."/>
            <person name="Kyrpides N.C."/>
            <person name="Woyke T."/>
        </authorList>
    </citation>
    <scope>NUCLEOTIDE SEQUENCE</scope>
    <source>
        <strain evidence="2">GVMAG-M-3300018868-6</strain>
    </source>
</reference>
<evidence type="ECO:0000313" key="2">
    <source>
        <dbReference type="EMBL" id="QHS95688.1"/>
    </source>
</evidence>
<dbReference type="AlphaFoldDB" id="A0A6C0BW78"/>
<name>A0A6C0BW78_9ZZZZ</name>
<organism evidence="2">
    <name type="scientific">viral metagenome</name>
    <dbReference type="NCBI Taxonomy" id="1070528"/>
    <lineage>
        <taxon>unclassified sequences</taxon>
        <taxon>metagenomes</taxon>
        <taxon>organismal metagenomes</taxon>
    </lineage>
</organism>
<protein>
    <submittedName>
        <fullName evidence="2">Uncharacterized protein</fullName>
    </submittedName>
</protein>
<keyword evidence="1" id="KW-0812">Transmembrane</keyword>